<dbReference type="Proteomes" id="UP000054908">
    <property type="component" value="Unassembled WGS sequence"/>
</dbReference>
<name>A0A0W0W097_9GAMM</name>
<dbReference type="AlphaFoldDB" id="A0A0W0W097"/>
<dbReference type="OrthoDB" id="9973370at2"/>
<evidence type="ECO:0000313" key="2">
    <source>
        <dbReference type="Proteomes" id="UP000054908"/>
    </source>
</evidence>
<reference evidence="1 2" key="1">
    <citation type="submission" date="2015-11" db="EMBL/GenBank/DDBJ databases">
        <title>Genomic analysis of 38 Legionella species identifies large and diverse effector repertoires.</title>
        <authorList>
            <person name="Burstein D."/>
            <person name="Amaro F."/>
            <person name="Zusman T."/>
            <person name="Lifshitz Z."/>
            <person name="Cohen O."/>
            <person name="Gilbert J.A."/>
            <person name="Pupko T."/>
            <person name="Shuman H.A."/>
            <person name="Segal G."/>
        </authorList>
    </citation>
    <scope>NUCLEOTIDE SEQUENCE [LARGE SCALE GENOMIC DNA]</scope>
    <source>
        <strain evidence="1 2">PX-1-G2-E2</strain>
    </source>
</reference>
<dbReference type="PATRIC" id="fig|466.6.peg.1945"/>
<comment type="caution">
    <text evidence="1">The sequence shown here is derived from an EMBL/GenBank/DDBJ whole genome shotgun (WGS) entry which is preliminary data.</text>
</comment>
<proteinExistence type="predicted"/>
<keyword evidence="2" id="KW-1185">Reference proteome</keyword>
<dbReference type="EMBL" id="LNYL01000043">
    <property type="protein sequence ID" value="KTD25768.1"/>
    <property type="molecule type" value="Genomic_DNA"/>
</dbReference>
<gene>
    <name evidence="1" type="ORF">Lmac_1847</name>
</gene>
<sequence length="133" mass="15152">MSIYFKMVQTILFFYLMGFTLTNYSQNAETKCSINESCKECCYKEYSFCTILPDAIGALAATHSSHEDIRNFLEDKLANSNFLGIKISGRPILDILNVNGIYYVDIKDKSNFRITLRDLCAKINTKCTLRCVA</sequence>
<dbReference type="RefSeq" id="WP_058452606.1">
    <property type="nucleotide sequence ID" value="NZ_CAAAIB010000003.1"/>
</dbReference>
<protein>
    <submittedName>
        <fullName evidence="1">Uncharacterized protein</fullName>
    </submittedName>
</protein>
<organism evidence="1 2">
    <name type="scientific">Legionella maceachernii</name>
    <dbReference type="NCBI Taxonomy" id="466"/>
    <lineage>
        <taxon>Bacteria</taxon>
        <taxon>Pseudomonadati</taxon>
        <taxon>Pseudomonadota</taxon>
        <taxon>Gammaproteobacteria</taxon>
        <taxon>Legionellales</taxon>
        <taxon>Legionellaceae</taxon>
        <taxon>Legionella</taxon>
    </lineage>
</organism>
<accession>A0A0W0W097</accession>
<evidence type="ECO:0000313" key="1">
    <source>
        <dbReference type="EMBL" id="KTD25768.1"/>
    </source>
</evidence>